<keyword evidence="12" id="KW-1185">Reference proteome</keyword>
<evidence type="ECO:0000256" key="5">
    <source>
        <dbReference type="ARBA" id="ARBA00023136"/>
    </source>
</evidence>
<dbReference type="OrthoDB" id="5333578at2759"/>
<evidence type="ECO:0000256" key="4">
    <source>
        <dbReference type="ARBA" id="ARBA00022729"/>
    </source>
</evidence>
<comment type="subcellular location">
    <subcellularLocation>
        <location evidence="1">Cell membrane</location>
        <topology evidence="1">Lipid-anchor</topology>
        <topology evidence="1">GPI-anchor</topology>
    </subcellularLocation>
</comment>
<evidence type="ECO:0000256" key="7">
    <source>
        <dbReference type="ARBA" id="ARBA00023288"/>
    </source>
</evidence>
<feature type="domain" description="Copper acquisition factor BIM1-like" evidence="10">
    <location>
        <begin position="16"/>
        <end position="164"/>
    </location>
</feature>
<dbReference type="PANTHER" id="PTHR34992:SF2">
    <property type="entry name" value="COPPER ACQUISITION FACTOR BIM1-LIKE DOMAIN-CONTAINING PROTEIN"/>
    <property type="match status" value="1"/>
</dbReference>
<dbReference type="AlphaFoldDB" id="A0A0D1YEZ9"/>
<dbReference type="HOGENOM" id="CLU_070647_2_1_1"/>
<dbReference type="PANTHER" id="PTHR34992">
    <property type="entry name" value="HYPHAL ANASTAMOSIS-7 PROTEIN"/>
    <property type="match status" value="1"/>
</dbReference>
<evidence type="ECO:0000256" key="3">
    <source>
        <dbReference type="ARBA" id="ARBA00022622"/>
    </source>
</evidence>
<keyword evidence="6" id="KW-0325">Glycoprotein</keyword>
<evidence type="ECO:0000256" key="1">
    <source>
        <dbReference type="ARBA" id="ARBA00004609"/>
    </source>
</evidence>
<dbReference type="InterPro" id="IPR046936">
    <property type="entry name" value="BIM1-like"/>
</dbReference>
<gene>
    <name evidence="11" type="ORF">PV09_08981</name>
</gene>
<keyword evidence="4 9" id="KW-0732">Signal</keyword>
<dbReference type="InterPro" id="IPR046530">
    <property type="entry name" value="BIM1-like_dom"/>
</dbReference>
<name>A0A0D1YEZ9_9PEZI</name>
<sequence>MLTTSLALLALSAVTEAHFRLSYPYWRGDSFAEGRSQWSWPCANVSQENSSTNRTQWPLEGGSLVYSSSHEWVQTYVNLGLGDEVTGFNVSLIAAWNATGNGTVCFPHIGAAELARLNLTEGQTASLQVVNVNAKGNALYNCADIVFTANATVLSGDACQNSTGIGGYYLTDSASSSGHAESSNSTASSSAAASSSTSSSSASSNRLGVAALVGGAAVAFGALIV</sequence>
<reference evidence="11 12" key="1">
    <citation type="submission" date="2015-01" db="EMBL/GenBank/DDBJ databases">
        <title>The Genome Sequence of Ochroconis gallopava CBS43764.</title>
        <authorList>
            <consortium name="The Broad Institute Genomics Platform"/>
            <person name="Cuomo C."/>
            <person name="de Hoog S."/>
            <person name="Gorbushina A."/>
            <person name="Stielow B."/>
            <person name="Teixiera M."/>
            <person name="Abouelleil A."/>
            <person name="Chapman S.B."/>
            <person name="Priest M."/>
            <person name="Young S.K."/>
            <person name="Wortman J."/>
            <person name="Nusbaum C."/>
            <person name="Birren B."/>
        </authorList>
    </citation>
    <scope>NUCLEOTIDE SEQUENCE [LARGE SCALE GENOMIC DNA]</scope>
    <source>
        <strain evidence="11 12">CBS 43764</strain>
    </source>
</reference>
<keyword evidence="2" id="KW-1003">Cell membrane</keyword>
<dbReference type="GO" id="GO:0098552">
    <property type="term" value="C:side of membrane"/>
    <property type="evidence" value="ECO:0007669"/>
    <property type="project" value="UniProtKB-KW"/>
</dbReference>
<evidence type="ECO:0000259" key="10">
    <source>
        <dbReference type="Pfam" id="PF20238"/>
    </source>
</evidence>
<dbReference type="RefSeq" id="XP_016209191.1">
    <property type="nucleotide sequence ID" value="XM_016362966.1"/>
</dbReference>
<evidence type="ECO:0000256" key="8">
    <source>
        <dbReference type="SAM" id="MobiDB-lite"/>
    </source>
</evidence>
<dbReference type="Pfam" id="PF20238">
    <property type="entry name" value="BIM1-like_dom"/>
    <property type="match status" value="1"/>
</dbReference>
<feature type="signal peptide" evidence="9">
    <location>
        <begin position="1"/>
        <end position="17"/>
    </location>
</feature>
<accession>A0A0D1YEZ9</accession>
<organism evidence="11 12">
    <name type="scientific">Verruconis gallopava</name>
    <dbReference type="NCBI Taxonomy" id="253628"/>
    <lineage>
        <taxon>Eukaryota</taxon>
        <taxon>Fungi</taxon>
        <taxon>Dikarya</taxon>
        <taxon>Ascomycota</taxon>
        <taxon>Pezizomycotina</taxon>
        <taxon>Dothideomycetes</taxon>
        <taxon>Pleosporomycetidae</taxon>
        <taxon>Venturiales</taxon>
        <taxon>Sympoventuriaceae</taxon>
        <taxon>Verruconis</taxon>
    </lineage>
</organism>
<keyword evidence="7" id="KW-0449">Lipoprotein</keyword>
<dbReference type="CDD" id="cd21176">
    <property type="entry name" value="LPMO_auxiliary-like"/>
    <property type="match status" value="1"/>
</dbReference>
<evidence type="ECO:0000256" key="2">
    <source>
        <dbReference type="ARBA" id="ARBA00022475"/>
    </source>
</evidence>
<feature type="chain" id="PRO_5002237042" description="Copper acquisition factor BIM1-like domain-containing protein" evidence="9">
    <location>
        <begin position="18"/>
        <end position="225"/>
    </location>
</feature>
<evidence type="ECO:0000313" key="12">
    <source>
        <dbReference type="Proteomes" id="UP000053259"/>
    </source>
</evidence>
<dbReference type="EMBL" id="KN847579">
    <property type="protein sequence ID" value="KIV99321.1"/>
    <property type="molecule type" value="Genomic_DNA"/>
</dbReference>
<evidence type="ECO:0000313" key="11">
    <source>
        <dbReference type="EMBL" id="KIV99321.1"/>
    </source>
</evidence>
<proteinExistence type="predicted"/>
<evidence type="ECO:0000256" key="6">
    <source>
        <dbReference type="ARBA" id="ARBA00023180"/>
    </source>
</evidence>
<feature type="region of interest" description="Disordered" evidence="8">
    <location>
        <begin position="180"/>
        <end position="203"/>
    </location>
</feature>
<evidence type="ECO:0000256" key="9">
    <source>
        <dbReference type="SAM" id="SignalP"/>
    </source>
</evidence>
<dbReference type="GO" id="GO:0005886">
    <property type="term" value="C:plasma membrane"/>
    <property type="evidence" value="ECO:0007669"/>
    <property type="project" value="UniProtKB-SubCell"/>
</dbReference>
<keyword evidence="3" id="KW-0336">GPI-anchor</keyword>
<protein>
    <recommendedName>
        <fullName evidence="10">Copper acquisition factor BIM1-like domain-containing protein</fullName>
    </recommendedName>
</protein>
<dbReference type="Proteomes" id="UP000053259">
    <property type="component" value="Unassembled WGS sequence"/>
</dbReference>
<dbReference type="VEuPathDB" id="FungiDB:PV09_08981"/>
<keyword evidence="5" id="KW-0472">Membrane</keyword>
<dbReference type="GeneID" id="27316954"/>
<dbReference type="InParanoid" id="A0A0D1YEZ9"/>